<gene>
    <name evidence="1" type="ORF">GCM10007173_13560</name>
</gene>
<dbReference type="EMBL" id="BMKX01000002">
    <property type="protein sequence ID" value="GGJ56012.1"/>
    <property type="molecule type" value="Genomic_DNA"/>
</dbReference>
<evidence type="ECO:0000313" key="1">
    <source>
        <dbReference type="EMBL" id="GGJ56012.1"/>
    </source>
</evidence>
<name>A0ABQ2DGS8_9MICC</name>
<dbReference type="Proteomes" id="UP000606115">
    <property type="component" value="Unassembled WGS sequence"/>
</dbReference>
<accession>A0ABQ2DGS8</accession>
<reference evidence="2" key="1">
    <citation type="journal article" date="2019" name="Int. J. Syst. Evol. Microbiol.">
        <title>The Global Catalogue of Microorganisms (GCM) 10K type strain sequencing project: providing services to taxonomists for standard genome sequencing and annotation.</title>
        <authorList>
            <consortium name="The Broad Institute Genomics Platform"/>
            <consortium name="The Broad Institute Genome Sequencing Center for Infectious Disease"/>
            <person name="Wu L."/>
            <person name="Ma J."/>
        </authorList>
    </citation>
    <scope>NUCLEOTIDE SEQUENCE [LARGE SCALE GENOMIC DNA]</scope>
    <source>
        <strain evidence="2">CGMCC 1.3685</strain>
    </source>
</reference>
<dbReference type="GeneID" id="303303733"/>
<protein>
    <submittedName>
        <fullName evidence="1">Uncharacterized protein</fullName>
    </submittedName>
</protein>
<evidence type="ECO:0000313" key="2">
    <source>
        <dbReference type="Proteomes" id="UP000606115"/>
    </source>
</evidence>
<proteinExistence type="predicted"/>
<keyword evidence="2" id="KW-1185">Reference proteome</keyword>
<comment type="caution">
    <text evidence="1">The sequence shown here is derived from an EMBL/GenBank/DDBJ whole genome shotgun (WGS) entry which is preliminary data.</text>
</comment>
<organism evidence="1 2">
    <name type="scientific">Glutamicibacter ardleyensis</name>
    <dbReference type="NCBI Taxonomy" id="225894"/>
    <lineage>
        <taxon>Bacteria</taxon>
        <taxon>Bacillati</taxon>
        <taxon>Actinomycetota</taxon>
        <taxon>Actinomycetes</taxon>
        <taxon>Micrococcales</taxon>
        <taxon>Micrococcaceae</taxon>
        <taxon>Glutamicibacter</taxon>
    </lineage>
</organism>
<sequence>MNIFDLNKQLDLHRPDNPDAVREERTRWLSTDGTIRHHRRELLVFINPLTLADHQTVNQYLSDSGVPADAEIRTKDTYISTTITASWKEET</sequence>
<dbReference type="RefSeq" id="WP_188684611.1">
    <property type="nucleotide sequence ID" value="NZ_BMKX01000002.1"/>
</dbReference>